<dbReference type="Proteomes" id="UP001415857">
    <property type="component" value="Unassembled WGS sequence"/>
</dbReference>
<dbReference type="GO" id="GO:0005634">
    <property type="term" value="C:nucleus"/>
    <property type="evidence" value="ECO:0007669"/>
    <property type="project" value="TreeGrafter"/>
</dbReference>
<evidence type="ECO:0000313" key="3">
    <source>
        <dbReference type="Proteomes" id="UP001415857"/>
    </source>
</evidence>
<dbReference type="EMBL" id="JBBPBK010000001">
    <property type="protein sequence ID" value="KAK9292488.1"/>
    <property type="molecule type" value="Genomic_DNA"/>
</dbReference>
<proteinExistence type="predicted"/>
<dbReference type="GO" id="GO:0003690">
    <property type="term" value="F:double-stranded DNA binding"/>
    <property type="evidence" value="ECO:0007669"/>
    <property type="project" value="InterPro"/>
</dbReference>
<evidence type="ECO:0000256" key="1">
    <source>
        <dbReference type="SAM" id="MobiDB-lite"/>
    </source>
</evidence>
<feature type="compositionally biased region" description="Polar residues" evidence="1">
    <location>
        <begin position="153"/>
        <end position="170"/>
    </location>
</feature>
<reference evidence="2 3" key="1">
    <citation type="journal article" date="2024" name="Plant J.">
        <title>Genome sequences and population genomics reveal climatic adaptation and genomic divergence between two closely related sweetgum species.</title>
        <authorList>
            <person name="Xu W.Q."/>
            <person name="Ren C.Q."/>
            <person name="Zhang X.Y."/>
            <person name="Comes H.P."/>
            <person name="Liu X.H."/>
            <person name="Li Y.G."/>
            <person name="Kettle C.J."/>
            <person name="Jalonen R."/>
            <person name="Gaisberger H."/>
            <person name="Ma Y.Z."/>
            <person name="Qiu Y.X."/>
        </authorList>
    </citation>
    <scope>NUCLEOTIDE SEQUENCE [LARGE SCALE GENOMIC DNA]</scope>
    <source>
        <strain evidence="2">Hangzhou</strain>
    </source>
</reference>
<evidence type="ECO:0008006" key="4">
    <source>
        <dbReference type="Google" id="ProtNLM"/>
    </source>
</evidence>
<keyword evidence="3" id="KW-1185">Reference proteome</keyword>
<feature type="region of interest" description="Disordered" evidence="1">
    <location>
        <begin position="1"/>
        <end position="27"/>
    </location>
</feature>
<feature type="region of interest" description="Disordered" evidence="1">
    <location>
        <begin position="148"/>
        <end position="211"/>
    </location>
</feature>
<organism evidence="2 3">
    <name type="scientific">Liquidambar formosana</name>
    <name type="common">Formosan gum</name>
    <dbReference type="NCBI Taxonomy" id="63359"/>
    <lineage>
        <taxon>Eukaryota</taxon>
        <taxon>Viridiplantae</taxon>
        <taxon>Streptophyta</taxon>
        <taxon>Embryophyta</taxon>
        <taxon>Tracheophyta</taxon>
        <taxon>Spermatophyta</taxon>
        <taxon>Magnoliopsida</taxon>
        <taxon>eudicotyledons</taxon>
        <taxon>Gunneridae</taxon>
        <taxon>Pentapetalae</taxon>
        <taxon>Saxifragales</taxon>
        <taxon>Altingiaceae</taxon>
        <taxon>Liquidambar</taxon>
    </lineage>
</organism>
<gene>
    <name evidence="2" type="ORF">L1049_020461</name>
</gene>
<feature type="compositionally biased region" description="Basic residues" evidence="1">
    <location>
        <begin position="193"/>
        <end position="211"/>
    </location>
</feature>
<dbReference type="PANTHER" id="PTHR34810:SF1">
    <property type="entry name" value="DNA-BINDING PROTEIN BIN4"/>
    <property type="match status" value="1"/>
</dbReference>
<dbReference type="GO" id="GO:0042023">
    <property type="term" value="P:DNA endoreduplication"/>
    <property type="evidence" value="ECO:0007669"/>
    <property type="project" value="InterPro"/>
</dbReference>
<dbReference type="AlphaFoldDB" id="A0AAP0S772"/>
<dbReference type="InterPro" id="IPR033246">
    <property type="entry name" value="BIN4"/>
</dbReference>
<sequence>MIKKGNDGDGEVAGEDPSEKHIEPHVGSSRVPLVLSEKVHRSKALVECEGESIDMSGDMGAVGRIVISDTTSGNHDMFFDLKGTIYKTTIVPSKTFCIVSFGQSEAKIEAIMNDVIQLKPQSNVYEAETMVEGTLDGFLFDSEDETDKMPKATTHQTEQNEGAEEQTNGKTKGKAEKTSGVARKMGKNTGGKPPKKVRKKSQVTKRAKTKK</sequence>
<accession>A0AAP0S772</accession>
<comment type="caution">
    <text evidence="2">The sequence shown here is derived from an EMBL/GenBank/DDBJ whole genome shotgun (WGS) entry which is preliminary data.</text>
</comment>
<evidence type="ECO:0000313" key="2">
    <source>
        <dbReference type="EMBL" id="KAK9292488.1"/>
    </source>
</evidence>
<dbReference type="GO" id="GO:0009330">
    <property type="term" value="C:DNA topoisomerase type II (double strand cut, ATP-hydrolyzing) complex"/>
    <property type="evidence" value="ECO:0007669"/>
    <property type="project" value="InterPro"/>
</dbReference>
<dbReference type="PANTHER" id="PTHR34810">
    <property type="entry name" value="DNA-BINDING PROTEIN BIN4"/>
    <property type="match status" value="1"/>
</dbReference>
<name>A0AAP0S772_LIQFO</name>
<protein>
    <recommendedName>
        <fullName evidence="4">DNA-binding protein BIN4</fullName>
    </recommendedName>
</protein>
<dbReference type="GO" id="GO:0051276">
    <property type="term" value="P:chromosome organization"/>
    <property type="evidence" value="ECO:0007669"/>
    <property type="project" value="TreeGrafter"/>
</dbReference>